<dbReference type="Pfam" id="PF10327">
    <property type="entry name" value="7TM_GPCR_Sri"/>
    <property type="match status" value="1"/>
</dbReference>
<protein>
    <recommendedName>
        <fullName evidence="4">G protein-coupled receptor</fullName>
    </recommendedName>
</protein>
<proteinExistence type="predicted"/>
<dbReference type="Proteomes" id="UP001432322">
    <property type="component" value="Unassembled WGS sequence"/>
</dbReference>
<evidence type="ECO:0000256" key="1">
    <source>
        <dbReference type="SAM" id="Phobius"/>
    </source>
</evidence>
<evidence type="ECO:0000313" key="3">
    <source>
        <dbReference type="Proteomes" id="UP001432322"/>
    </source>
</evidence>
<organism evidence="2 3">
    <name type="scientific">Pristionchus fissidentatus</name>
    <dbReference type="NCBI Taxonomy" id="1538716"/>
    <lineage>
        <taxon>Eukaryota</taxon>
        <taxon>Metazoa</taxon>
        <taxon>Ecdysozoa</taxon>
        <taxon>Nematoda</taxon>
        <taxon>Chromadorea</taxon>
        <taxon>Rhabditida</taxon>
        <taxon>Rhabditina</taxon>
        <taxon>Diplogasteromorpha</taxon>
        <taxon>Diplogasteroidea</taxon>
        <taxon>Neodiplogasteridae</taxon>
        <taxon>Pristionchus</taxon>
    </lineage>
</organism>
<evidence type="ECO:0000313" key="2">
    <source>
        <dbReference type="EMBL" id="GMT19987.1"/>
    </source>
</evidence>
<evidence type="ECO:0008006" key="4">
    <source>
        <dbReference type="Google" id="ProtNLM"/>
    </source>
</evidence>
<feature type="transmembrane region" description="Helical" evidence="1">
    <location>
        <begin position="29"/>
        <end position="53"/>
    </location>
</feature>
<accession>A0AAV5VJS3</accession>
<feature type="transmembrane region" description="Helical" evidence="1">
    <location>
        <begin position="73"/>
        <end position="94"/>
    </location>
</feature>
<keyword evidence="1" id="KW-0472">Membrane</keyword>
<dbReference type="InterPro" id="IPR019429">
    <property type="entry name" value="7TM_GPCR_serpentine_rcpt_Sri"/>
</dbReference>
<reference evidence="2" key="1">
    <citation type="submission" date="2023-10" db="EMBL/GenBank/DDBJ databases">
        <title>Genome assembly of Pristionchus species.</title>
        <authorList>
            <person name="Yoshida K."/>
            <person name="Sommer R.J."/>
        </authorList>
    </citation>
    <scope>NUCLEOTIDE SEQUENCE</scope>
    <source>
        <strain evidence="2">RS5133</strain>
    </source>
</reference>
<keyword evidence="1" id="KW-1133">Transmembrane helix</keyword>
<dbReference type="AlphaFoldDB" id="A0AAV5VJS3"/>
<dbReference type="EMBL" id="BTSY01000003">
    <property type="protein sequence ID" value="GMT19987.1"/>
    <property type="molecule type" value="Genomic_DNA"/>
</dbReference>
<sequence>GVVYFVVNCVVCFLIIFDKDKRGRGYRKYVLSLQISSMLTDVFFTIGSPILLVNNVLIYNVGFNPFRFRTSTFLILFFILFTEIGSSYFSCAYYRRN</sequence>
<comment type="caution">
    <text evidence="2">The sequence shown here is derived from an EMBL/GenBank/DDBJ whole genome shotgun (WGS) entry which is preliminary data.</text>
</comment>
<keyword evidence="1" id="KW-0812">Transmembrane</keyword>
<feature type="non-terminal residue" evidence="2">
    <location>
        <position position="1"/>
    </location>
</feature>
<keyword evidence="3" id="KW-1185">Reference proteome</keyword>
<name>A0AAV5VJS3_9BILA</name>
<feature type="non-terminal residue" evidence="2">
    <location>
        <position position="97"/>
    </location>
</feature>
<gene>
    <name evidence="2" type="ORF">PFISCL1PPCAC_11284</name>
</gene>